<dbReference type="GO" id="GO:0004525">
    <property type="term" value="F:ribonuclease III activity"/>
    <property type="evidence" value="ECO:0007669"/>
    <property type="project" value="InterPro"/>
</dbReference>
<dbReference type="GO" id="GO:0005739">
    <property type="term" value="C:mitochondrion"/>
    <property type="evidence" value="ECO:0007669"/>
    <property type="project" value="TreeGrafter"/>
</dbReference>
<dbReference type="GO" id="GO:0006396">
    <property type="term" value="P:RNA processing"/>
    <property type="evidence" value="ECO:0007669"/>
    <property type="project" value="InterPro"/>
</dbReference>
<dbReference type="Gene3D" id="3.30.160.20">
    <property type="match status" value="1"/>
</dbReference>
<proteinExistence type="inferred from homology"/>
<protein>
    <recommendedName>
        <fullName evidence="7">Large ribosomal subunit protein mL44</fullName>
    </recommendedName>
</protein>
<comment type="caution">
    <text evidence="10">The sequence shown here is derived from an EMBL/GenBank/DDBJ whole genome shotgun (WGS) entry which is preliminary data.</text>
</comment>
<feature type="region of interest" description="Disordered" evidence="8">
    <location>
        <begin position="1"/>
        <end position="30"/>
    </location>
</feature>
<dbReference type="EMBL" id="NKHZ01000055">
    <property type="protein sequence ID" value="PNS16822.1"/>
    <property type="molecule type" value="Genomic_DNA"/>
</dbReference>
<evidence type="ECO:0000259" key="9">
    <source>
        <dbReference type="Pfam" id="PF22892"/>
    </source>
</evidence>
<evidence type="ECO:0000256" key="2">
    <source>
        <dbReference type="ARBA" id="ARBA00022884"/>
    </source>
</evidence>
<keyword evidence="3" id="KW-0689">Ribosomal protein</keyword>
<comment type="subcellular location">
    <subcellularLocation>
        <location evidence="1">Mitochondrion</location>
    </subcellularLocation>
</comment>
<evidence type="ECO:0000256" key="1">
    <source>
        <dbReference type="ARBA" id="ARBA00004173"/>
    </source>
</evidence>
<evidence type="ECO:0000256" key="5">
    <source>
        <dbReference type="ARBA" id="ARBA00023274"/>
    </source>
</evidence>
<dbReference type="InterPro" id="IPR044443">
    <property type="entry name" value="Ribosomal_mL44_DSRM_fung"/>
</dbReference>
<name>A0A2K1QP69_9PEZI</name>
<evidence type="ECO:0000313" key="11">
    <source>
        <dbReference type="Proteomes" id="UP000243797"/>
    </source>
</evidence>
<dbReference type="Pfam" id="PF22892">
    <property type="entry name" value="DSRM_MRPL44"/>
    <property type="match status" value="1"/>
</dbReference>
<accession>A0A2K1QP69</accession>
<dbReference type="CDD" id="cd19873">
    <property type="entry name" value="DSRM_MRPL3_like"/>
    <property type="match status" value="1"/>
</dbReference>
<reference evidence="10 11" key="1">
    <citation type="submission" date="2017-06" db="EMBL/GenBank/DDBJ databases">
        <title>Draft genome sequence of a variant of Elsinoe murrayae.</title>
        <authorList>
            <person name="Cheng Q."/>
        </authorList>
    </citation>
    <scope>NUCLEOTIDE SEQUENCE [LARGE SCALE GENOMIC DNA]</scope>
    <source>
        <strain evidence="10 11">CQ-2017a</strain>
    </source>
</reference>
<dbReference type="AlphaFoldDB" id="A0A2K1QP69"/>
<dbReference type="InterPro" id="IPR036389">
    <property type="entry name" value="RNase_III_sf"/>
</dbReference>
<keyword evidence="11" id="KW-1185">Reference proteome</keyword>
<dbReference type="SUPFAM" id="SSF54768">
    <property type="entry name" value="dsRNA-binding domain-like"/>
    <property type="match status" value="1"/>
</dbReference>
<feature type="region of interest" description="Disordered" evidence="8">
    <location>
        <begin position="216"/>
        <end position="235"/>
    </location>
</feature>
<organism evidence="10 11">
    <name type="scientific">Sphaceloma murrayae</name>
    <dbReference type="NCBI Taxonomy" id="2082308"/>
    <lineage>
        <taxon>Eukaryota</taxon>
        <taxon>Fungi</taxon>
        <taxon>Dikarya</taxon>
        <taxon>Ascomycota</taxon>
        <taxon>Pezizomycotina</taxon>
        <taxon>Dothideomycetes</taxon>
        <taxon>Dothideomycetidae</taxon>
        <taxon>Myriangiales</taxon>
        <taxon>Elsinoaceae</taxon>
        <taxon>Sphaceloma</taxon>
    </lineage>
</organism>
<dbReference type="GO" id="GO:0003725">
    <property type="term" value="F:double-stranded RNA binding"/>
    <property type="evidence" value="ECO:0007669"/>
    <property type="project" value="InterPro"/>
</dbReference>
<feature type="compositionally biased region" description="Basic and acidic residues" evidence="8">
    <location>
        <begin position="1"/>
        <end position="16"/>
    </location>
</feature>
<evidence type="ECO:0000256" key="6">
    <source>
        <dbReference type="ARBA" id="ARBA00024034"/>
    </source>
</evidence>
<dbReference type="PANTHER" id="PTHR11207">
    <property type="entry name" value="RIBONUCLEASE III"/>
    <property type="match status" value="1"/>
</dbReference>
<keyword evidence="5" id="KW-0687">Ribonucleoprotein</keyword>
<dbReference type="Gene3D" id="1.10.1520.10">
    <property type="entry name" value="Ribonuclease III domain"/>
    <property type="match status" value="1"/>
</dbReference>
<sequence>MASDEKHRLKDLETEQRASGTGRPREQFHDRRGISSRIVYDDEFGDLRSGVETHDSILDLGADLTEALEQRESRETGKAVTLEAASASFIRAVFGALYLYAGASSMQSFHNAHILSRHLPLHKLFYFRNPTKDLARLCDREGLEPPVARLISETGRKTRTPVYVVGVYSGKNKLGEDAGSSLNEGRVRAAAQALRSWYLYSPPPEEICLPSKQSEMEKQGKKWKPQMIDSGEIVT</sequence>
<gene>
    <name evidence="10" type="ORF">CAC42_4786</name>
</gene>
<keyword evidence="4" id="KW-0496">Mitochondrion</keyword>
<evidence type="ECO:0000256" key="4">
    <source>
        <dbReference type="ARBA" id="ARBA00023128"/>
    </source>
</evidence>
<dbReference type="InParanoid" id="A0A2K1QP69"/>
<dbReference type="STRING" id="2082308.A0A2K1QP69"/>
<evidence type="ECO:0000256" key="7">
    <source>
        <dbReference type="ARBA" id="ARBA00035187"/>
    </source>
</evidence>
<evidence type="ECO:0000256" key="3">
    <source>
        <dbReference type="ARBA" id="ARBA00022980"/>
    </source>
</evidence>
<comment type="similarity">
    <text evidence="6">Belongs to the ribonuclease III family. Mitochondrion-specific ribosomal protein mL44 subfamily.</text>
</comment>
<keyword evidence="2" id="KW-0694">RNA-binding</keyword>
<evidence type="ECO:0000313" key="10">
    <source>
        <dbReference type="EMBL" id="PNS16822.1"/>
    </source>
</evidence>
<evidence type="ECO:0000256" key="8">
    <source>
        <dbReference type="SAM" id="MobiDB-lite"/>
    </source>
</evidence>
<dbReference type="InterPro" id="IPR044444">
    <property type="entry name" value="Ribosomal_mL44_DSRM_metazoa"/>
</dbReference>
<dbReference type="Proteomes" id="UP000243797">
    <property type="component" value="Unassembled WGS sequence"/>
</dbReference>
<dbReference type="OrthoDB" id="67027at2759"/>
<dbReference type="PANTHER" id="PTHR11207:SF32">
    <property type="entry name" value="LARGE RIBOSOMAL SUBUNIT PROTEIN ML44"/>
    <property type="match status" value="1"/>
</dbReference>
<feature type="domain" description="Large ribosomal subunit protein mL44 dsRNA binding" evidence="9">
    <location>
        <begin position="126"/>
        <end position="202"/>
    </location>
</feature>
<dbReference type="GO" id="GO:0003735">
    <property type="term" value="F:structural constituent of ribosome"/>
    <property type="evidence" value="ECO:0007669"/>
    <property type="project" value="TreeGrafter"/>
</dbReference>